<dbReference type="InterPro" id="IPR001245">
    <property type="entry name" value="Ser-Thr/Tyr_kinase_cat_dom"/>
</dbReference>
<evidence type="ECO:0000313" key="9">
    <source>
        <dbReference type="EMBL" id="EEH50943.1"/>
    </source>
</evidence>
<dbReference type="InterPro" id="IPR008271">
    <property type="entry name" value="Ser/Thr_kinase_AS"/>
</dbReference>
<keyword evidence="4" id="KW-0418">Kinase</keyword>
<dbReference type="PANTHER" id="PTHR44329">
    <property type="entry name" value="SERINE/THREONINE-PROTEIN KINASE TNNI3K-RELATED"/>
    <property type="match status" value="1"/>
</dbReference>
<dbReference type="GO" id="GO:0005524">
    <property type="term" value="F:ATP binding"/>
    <property type="evidence" value="ECO:0007669"/>
    <property type="project" value="UniProtKB-UniRule"/>
</dbReference>
<dbReference type="InterPro" id="IPR017441">
    <property type="entry name" value="Protein_kinase_ATP_BS"/>
</dbReference>
<dbReference type="OMA" id="AVVEDCW"/>
<dbReference type="OrthoDB" id="545952at2759"/>
<protein>
    <submittedName>
        <fullName evidence="9">Predicted protein</fullName>
    </submittedName>
</protein>
<proteinExistence type="inferred from homology"/>
<evidence type="ECO:0000256" key="5">
    <source>
        <dbReference type="ARBA" id="ARBA00022840"/>
    </source>
</evidence>
<dbReference type="Pfam" id="PF07714">
    <property type="entry name" value="PK_Tyr_Ser-Thr"/>
    <property type="match status" value="1"/>
</dbReference>
<feature type="non-terminal residue" evidence="9">
    <location>
        <position position="246"/>
    </location>
</feature>
<evidence type="ECO:0000256" key="3">
    <source>
        <dbReference type="ARBA" id="ARBA00022741"/>
    </source>
</evidence>
<reference evidence="9 10" key="1">
    <citation type="journal article" date="2009" name="Science">
        <title>Green evolution and dynamic adaptations revealed by genomes of the marine picoeukaryotes Micromonas.</title>
        <authorList>
            <person name="Worden A.Z."/>
            <person name="Lee J.H."/>
            <person name="Mock T."/>
            <person name="Rouze P."/>
            <person name="Simmons M.P."/>
            <person name="Aerts A.L."/>
            <person name="Allen A.E."/>
            <person name="Cuvelier M.L."/>
            <person name="Derelle E."/>
            <person name="Everett M.V."/>
            <person name="Foulon E."/>
            <person name="Grimwood J."/>
            <person name="Gundlach H."/>
            <person name="Henrissat B."/>
            <person name="Napoli C."/>
            <person name="McDonald S.M."/>
            <person name="Parker M.S."/>
            <person name="Rombauts S."/>
            <person name="Salamov A."/>
            <person name="Von Dassow P."/>
            <person name="Badger J.H."/>
            <person name="Coutinho P.M."/>
            <person name="Demir E."/>
            <person name="Dubchak I."/>
            <person name="Gentemann C."/>
            <person name="Eikrem W."/>
            <person name="Gready J.E."/>
            <person name="John U."/>
            <person name="Lanier W."/>
            <person name="Lindquist E.A."/>
            <person name="Lucas S."/>
            <person name="Mayer K.F."/>
            <person name="Moreau H."/>
            <person name="Not F."/>
            <person name="Otillar R."/>
            <person name="Panaud O."/>
            <person name="Pangilinan J."/>
            <person name="Paulsen I."/>
            <person name="Piegu B."/>
            <person name="Poliakov A."/>
            <person name="Robbens S."/>
            <person name="Schmutz J."/>
            <person name="Toulza E."/>
            <person name="Wyss T."/>
            <person name="Zelensky A."/>
            <person name="Zhou K."/>
            <person name="Armbrust E.V."/>
            <person name="Bhattacharya D."/>
            <person name="Goodenough U.W."/>
            <person name="Van de Peer Y."/>
            <person name="Grigoriev I.V."/>
        </authorList>
    </citation>
    <scope>NUCLEOTIDE SEQUENCE [LARGE SCALE GENOMIC DNA]</scope>
    <source>
        <strain evidence="9 10">CCMP1545</strain>
    </source>
</reference>
<feature type="binding site" evidence="6">
    <location>
        <position position="22"/>
    </location>
    <ligand>
        <name>ATP</name>
        <dbReference type="ChEBI" id="CHEBI:30616"/>
    </ligand>
</feature>
<keyword evidence="1 7" id="KW-0723">Serine/threonine-protein kinase</keyword>
<evidence type="ECO:0000256" key="7">
    <source>
        <dbReference type="RuleBase" id="RU000304"/>
    </source>
</evidence>
<dbReference type="SMART" id="SM00220">
    <property type="entry name" value="S_TKc"/>
    <property type="match status" value="1"/>
</dbReference>
<dbReference type="RefSeq" id="XP_003064963.1">
    <property type="nucleotide sequence ID" value="XM_003064917.1"/>
</dbReference>
<accession>C1NAI0</accession>
<dbReference type="PRINTS" id="PR00109">
    <property type="entry name" value="TYRKINASE"/>
</dbReference>
<dbReference type="AlphaFoldDB" id="C1NAI0"/>
<evidence type="ECO:0000256" key="1">
    <source>
        <dbReference type="ARBA" id="ARBA00022527"/>
    </source>
</evidence>
<gene>
    <name evidence="9" type="ORF">MICPUCDRAFT_5774</name>
</gene>
<dbReference type="Gene3D" id="1.10.510.10">
    <property type="entry name" value="Transferase(Phosphotransferase) domain 1"/>
    <property type="match status" value="1"/>
</dbReference>
<keyword evidence="5 6" id="KW-0067">ATP-binding</keyword>
<evidence type="ECO:0000259" key="8">
    <source>
        <dbReference type="PROSITE" id="PS50011"/>
    </source>
</evidence>
<dbReference type="InterPro" id="IPR000719">
    <property type="entry name" value="Prot_kinase_dom"/>
</dbReference>
<dbReference type="PROSITE" id="PS00107">
    <property type="entry name" value="PROTEIN_KINASE_ATP"/>
    <property type="match status" value="1"/>
</dbReference>
<keyword evidence="10" id="KW-1185">Reference proteome</keyword>
<name>C1NAI0_MICPC</name>
<dbReference type="eggNOG" id="KOG0192">
    <property type="taxonomic scope" value="Eukaryota"/>
</dbReference>
<evidence type="ECO:0000313" key="10">
    <source>
        <dbReference type="Proteomes" id="UP000001876"/>
    </source>
</evidence>
<evidence type="ECO:0000256" key="4">
    <source>
        <dbReference type="ARBA" id="ARBA00022777"/>
    </source>
</evidence>
<feature type="non-terminal residue" evidence="9">
    <location>
        <position position="1"/>
    </location>
</feature>
<dbReference type="STRING" id="564608.C1NAI0"/>
<sequence length="246" mass="26558">LGSGGYGAVYRGSFEGGKIAVKAMFETGMNNMMSATAARMLRKEALILCSLNHPNIIRVFGTVPEKGWLVMELCEGGSLDELLRDHDVALDSREKARLAKETATGVAYLHMKDVSIVHGDMKAANVLLTNRRVVKLCDFGMAEAKDRGRGGRVAMTVAWSAPELFKGKQKTFASDVYALGMTLWQIFERQEPFGAMPEAAFVNQCLAGVRPDIFAVTPATAKKLIGMSWAGNPSSRPRAAAVACAL</sequence>
<dbReference type="PROSITE" id="PS00108">
    <property type="entry name" value="PROTEIN_KINASE_ST"/>
    <property type="match status" value="1"/>
</dbReference>
<dbReference type="Proteomes" id="UP000001876">
    <property type="component" value="Unassembled WGS sequence"/>
</dbReference>
<dbReference type="InterPro" id="IPR011009">
    <property type="entry name" value="Kinase-like_dom_sf"/>
</dbReference>
<feature type="domain" description="Protein kinase" evidence="8">
    <location>
        <begin position="1"/>
        <end position="246"/>
    </location>
</feature>
<dbReference type="GeneID" id="9690404"/>
<dbReference type="SUPFAM" id="SSF56112">
    <property type="entry name" value="Protein kinase-like (PK-like)"/>
    <property type="match status" value="1"/>
</dbReference>
<evidence type="ECO:0000256" key="6">
    <source>
        <dbReference type="PROSITE-ProRule" id="PRU10141"/>
    </source>
</evidence>
<keyword evidence="3 6" id="KW-0547">Nucleotide-binding</keyword>
<keyword evidence="2" id="KW-0808">Transferase</keyword>
<evidence type="ECO:0000256" key="2">
    <source>
        <dbReference type="ARBA" id="ARBA00022679"/>
    </source>
</evidence>
<dbReference type="KEGG" id="mpp:MICPUCDRAFT_5774"/>
<dbReference type="PIRSF" id="PIRSF000654">
    <property type="entry name" value="Integrin-linked_kinase"/>
    <property type="match status" value="1"/>
</dbReference>
<dbReference type="GO" id="GO:0004674">
    <property type="term" value="F:protein serine/threonine kinase activity"/>
    <property type="evidence" value="ECO:0007669"/>
    <property type="project" value="UniProtKB-KW"/>
</dbReference>
<dbReference type="EMBL" id="GG663753">
    <property type="protein sequence ID" value="EEH50943.1"/>
    <property type="molecule type" value="Genomic_DNA"/>
</dbReference>
<comment type="similarity">
    <text evidence="7">Belongs to the protein kinase superfamily.</text>
</comment>
<dbReference type="PROSITE" id="PS50011">
    <property type="entry name" value="PROTEIN_KINASE_DOM"/>
    <property type="match status" value="1"/>
</dbReference>
<organism evidence="10">
    <name type="scientific">Micromonas pusilla (strain CCMP1545)</name>
    <name type="common">Picoplanktonic green alga</name>
    <dbReference type="NCBI Taxonomy" id="564608"/>
    <lineage>
        <taxon>Eukaryota</taxon>
        <taxon>Viridiplantae</taxon>
        <taxon>Chlorophyta</taxon>
        <taxon>Mamiellophyceae</taxon>
        <taxon>Mamiellales</taxon>
        <taxon>Mamiellaceae</taxon>
        <taxon>Micromonas</taxon>
    </lineage>
</organism>
<dbReference type="InterPro" id="IPR051681">
    <property type="entry name" value="Ser/Thr_Kinases-Pseudokinases"/>
</dbReference>